<dbReference type="Proteomes" id="UP000243499">
    <property type="component" value="Chromosome 5"/>
</dbReference>
<proteinExistence type="predicted"/>
<dbReference type="EMBL" id="CM008050">
    <property type="protein sequence ID" value="PVH38292.1"/>
    <property type="molecule type" value="Genomic_DNA"/>
</dbReference>
<organism evidence="2">
    <name type="scientific">Panicum hallii</name>
    <dbReference type="NCBI Taxonomy" id="206008"/>
    <lineage>
        <taxon>Eukaryota</taxon>
        <taxon>Viridiplantae</taxon>
        <taxon>Streptophyta</taxon>
        <taxon>Embryophyta</taxon>
        <taxon>Tracheophyta</taxon>
        <taxon>Spermatophyta</taxon>
        <taxon>Magnoliopsida</taxon>
        <taxon>Liliopsida</taxon>
        <taxon>Poales</taxon>
        <taxon>Poaceae</taxon>
        <taxon>PACMAD clade</taxon>
        <taxon>Panicoideae</taxon>
        <taxon>Panicodae</taxon>
        <taxon>Paniceae</taxon>
        <taxon>Panicinae</taxon>
        <taxon>Panicum</taxon>
        <taxon>Panicum sect. Panicum</taxon>
    </lineage>
</organism>
<sequence>MRAATGSSKERAIASKLWSDATGRCVARQLTDDQGRRARHGENAERHAHEEERKAKLQTALQRPKWILRQRHIVKAQPNGVPTATHIICICKLAPNYLTLFSYLSKFFNCNFIAFYMSIN</sequence>
<dbReference type="AlphaFoldDB" id="A0A2T8IKU0"/>
<protein>
    <submittedName>
        <fullName evidence="2">Uncharacterized protein</fullName>
    </submittedName>
</protein>
<feature type="region of interest" description="Disordered" evidence="1">
    <location>
        <begin position="29"/>
        <end position="53"/>
    </location>
</feature>
<dbReference type="Gramene" id="PVH38292">
    <property type="protein sequence ID" value="PVH38292"/>
    <property type="gene ID" value="PAHAL_5G220500"/>
</dbReference>
<feature type="compositionally biased region" description="Basic and acidic residues" evidence="1">
    <location>
        <begin position="30"/>
        <end position="53"/>
    </location>
</feature>
<accession>A0A2T8IKU0</accession>
<gene>
    <name evidence="2" type="ORF">PAHAL_5G220500</name>
</gene>
<evidence type="ECO:0000313" key="2">
    <source>
        <dbReference type="EMBL" id="PVH38292.1"/>
    </source>
</evidence>
<name>A0A2T8IKU0_9POAL</name>
<evidence type="ECO:0000256" key="1">
    <source>
        <dbReference type="SAM" id="MobiDB-lite"/>
    </source>
</evidence>
<reference evidence="2" key="1">
    <citation type="submission" date="2018-04" db="EMBL/GenBank/DDBJ databases">
        <title>WGS assembly of Panicum hallii.</title>
        <authorList>
            <person name="Lovell J."/>
            <person name="Jenkins J."/>
            <person name="Lowry D."/>
            <person name="Mamidi S."/>
            <person name="Sreedasyam A."/>
            <person name="Weng X."/>
            <person name="Barry K."/>
            <person name="Bonette J."/>
            <person name="Campitelli B."/>
            <person name="Daum C."/>
            <person name="Gordon S."/>
            <person name="Gould B."/>
            <person name="Lipzen A."/>
            <person name="Macqueen A."/>
            <person name="Palacio-Mejia J."/>
            <person name="Plott C."/>
            <person name="Shakirov E."/>
            <person name="Shu S."/>
            <person name="Yoshinaga Y."/>
            <person name="Zane M."/>
            <person name="Rokhsar D."/>
            <person name="Grimwood J."/>
            <person name="Schmutz J."/>
            <person name="Juenger T."/>
        </authorList>
    </citation>
    <scope>NUCLEOTIDE SEQUENCE [LARGE SCALE GENOMIC DNA]</scope>
    <source>
        <strain evidence="2">FIL2</strain>
    </source>
</reference>